<reference evidence="5 6" key="1">
    <citation type="journal article" date="2021" name="Nat. Commun.">
        <title>Incipient diploidization of the medicinal plant Perilla within 10,000 years.</title>
        <authorList>
            <person name="Zhang Y."/>
            <person name="Shen Q."/>
            <person name="Leng L."/>
            <person name="Zhang D."/>
            <person name="Chen S."/>
            <person name="Shi Y."/>
            <person name="Ning Z."/>
            <person name="Chen S."/>
        </authorList>
    </citation>
    <scope>NUCLEOTIDE SEQUENCE [LARGE SCALE GENOMIC DNA]</scope>
    <source>
        <strain evidence="6">cv. PC099</strain>
    </source>
</reference>
<organism evidence="5 6">
    <name type="scientific">Perilla frutescens var. hirtella</name>
    <name type="common">Perilla citriodora</name>
    <name type="synonym">Perilla setoyensis</name>
    <dbReference type="NCBI Taxonomy" id="608512"/>
    <lineage>
        <taxon>Eukaryota</taxon>
        <taxon>Viridiplantae</taxon>
        <taxon>Streptophyta</taxon>
        <taxon>Embryophyta</taxon>
        <taxon>Tracheophyta</taxon>
        <taxon>Spermatophyta</taxon>
        <taxon>Magnoliopsida</taxon>
        <taxon>eudicotyledons</taxon>
        <taxon>Gunneridae</taxon>
        <taxon>Pentapetalae</taxon>
        <taxon>asterids</taxon>
        <taxon>lamiids</taxon>
        <taxon>Lamiales</taxon>
        <taxon>Lamiaceae</taxon>
        <taxon>Nepetoideae</taxon>
        <taxon>Elsholtzieae</taxon>
        <taxon>Perilla</taxon>
    </lineage>
</organism>
<comment type="cofactor">
    <cofactor evidence="1">
        <name>FAD</name>
        <dbReference type="ChEBI" id="CHEBI:57692"/>
    </cofactor>
</comment>
<keyword evidence="3" id="KW-0274">FAD</keyword>
<sequence>MAASGDGAVAAESGGASGVDDFEMGGGGNRWPRQDTSDTLSSRAVWNIEMKCGSATDDGFYTHTGSEYVRNVGWDPVLVNESCEWVERKVVFRPGLTQWQTAVRDGCTIFPLELGHLLLFGFWWTEANNFSCGLLLSLSCQRGSGGFWSR</sequence>
<keyword evidence="6" id="KW-1185">Reference proteome</keyword>
<dbReference type="AlphaFoldDB" id="A0AAD4J546"/>
<comment type="caution">
    <text evidence="5">The sequence shown here is derived from an EMBL/GenBank/DDBJ whole genome shotgun (WGS) entry which is preliminary data.</text>
</comment>
<feature type="compositionally biased region" description="Low complexity" evidence="4">
    <location>
        <begin position="1"/>
        <end position="14"/>
    </location>
</feature>
<evidence type="ECO:0000256" key="4">
    <source>
        <dbReference type="SAM" id="MobiDB-lite"/>
    </source>
</evidence>
<evidence type="ECO:0000313" key="5">
    <source>
        <dbReference type="EMBL" id="KAH6827119.1"/>
    </source>
</evidence>
<accession>A0AAD4J546</accession>
<dbReference type="InterPro" id="IPR051871">
    <property type="entry name" value="GMC_Oxidoreductase-Related"/>
</dbReference>
<dbReference type="InterPro" id="IPR036188">
    <property type="entry name" value="FAD/NAD-bd_sf"/>
</dbReference>
<name>A0AAD4J546_PERFH</name>
<proteinExistence type="predicted"/>
<keyword evidence="2" id="KW-0285">Flavoprotein</keyword>
<dbReference type="PANTHER" id="PTHR45968">
    <property type="entry name" value="OSJNBA0019K04.7 PROTEIN"/>
    <property type="match status" value="1"/>
</dbReference>
<evidence type="ECO:0000313" key="6">
    <source>
        <dbReference type="Proteomes" id="UP001190926"/>
    </source>
</evidence>
<evidence type="ECO:0000256" key="1">
    <source>
        <dbReference type="ARBA" id="ARBA00001974"/>
    </source>
</evidence>
<dbReference type="Gene3D" id="3.30.410.40">
    <property type="match status" value="1"/>
</dbReference>
<dbReference type="Proteomes" id="UP001190926">
    <property type="component" value="Unassembled WGS sequence"/>
</dbReference>
<evidence type="ECO:0000256" key="2">
    <source>
        <dbReference type="ARBA" id="ARBA00022630"/>
    </source>
</evidence>
<protein>
    <submittedName>
        <fullName evidence="5">Glucose-methanol-choline oxidoreductase family protein</fullName>
    </submittedName>
</protein>
<gene>
    <name evidence="5" type="ORF">C2S53_004725</name>
</gene>
<feature type="region of interest" description="Disordered" evidence="4">
    <location>
        <begin position="1"/>
        <end position="38"/>
    </location>
</feature>
<dbReference type="Gene3D" id="3.50.50.60">
    <property type="entry name" value="FAD/NAD(P)-binding domain"/>
    <property type="match status" value="1"/>
</dbReference>
<evidence type="ECO:0000256" key="3">
    <source>
        <dbReference type="ARBA" id="ARBA00022827"/>
    </source>
</evidence>
<dbReference type="EMBL" id="SDAM02000152">
    <property type="protein sequence ID" value="KAH6827119.1"/>
    <property type="molecule type" value="Genomic_DNA"/>
</dbReference>
<dbReference type="PANTHER" id="PTHR45968:SF31">
    <property type="entry name" value="GLUCOSE-METHANOL-CHOLINE (GMC) OXIDOREDUCTASE FAMILY PROTEIN"/>
    <property type="match status" value="1"/>
</dbReference>